<dbReference type="Pfam" id="PF17656">
    <property type="entry name" value="ChapFlgA_N"/>
    <property type="match status" value="1"/>
</dbReference>
<dbReference type="Pfam" id="PF13144">
    <property type="entry name" value="ChapFlgA"/>
    <property type="match status" value="1"/>
</dbReference>
<keyword evidence="5 7" id="KW-0574">Periplasm</keyword>
<evidence type="ECO:0000256" key="3">
    <source>
        <dbReference type="ARBA" id="ARBA00014754"/>
    </source>
</evidence>
<evidence type="ECO:0000256" key="4">
    <source>
        <dbReference type="ARBA" id="ARBA00022729"/>
    </source>
</evidence>
<keyword evidence="4" id="KW-0732">Signal</keyword>
<keyword evidence="10" id="KW-1185">Reference proteome</keyword>
<dbReference type="CDD" id="cd11614">
    <property type="entry name" value="SAF_CpaB_FlgA_like"/>
    <property type="match status" value="1"/>
</dbReference>
<dbReference type="Gene3D" id="3.90.1210.10">
    <property type="entry name" value="Antifreeze-like/N-acetylneuraminic acid synthase C-terminal domain"/>
    <property type="match status" value="1"/>
</dbReference>
<evidence type="ECO:0000256" key="6">
    <source>
        <dbReference type="ARBA" id="ARBA00025643"/>
    </source>
</evidence>
<keyword evidence="9" id="KW-0282">Flagellum</keyword>
<dbReference type="InterPro" id="IPR013974">
    <property type="entry name" value="SAF"/>
</dbReference>
<evidence type="ECO:0000256" key="5">
    <source>
        <dbReference type="ARBA" id="ARBA00022764"/>
    </source>
</evidence>
<evidence type="ECO:0000259" key="8">
    <source>
        <dbReference type="SMART" id="SM00858"/>
    </source>
</evidence>
<keyword evidence="9" id="KW-0969">Cilium</keyword>
<evidence type="ECO:0000256" key="7">
    <source>
        <dbReference type="RuleBase" id="RU362063"/>
    </source>
</evidence>
<proteinExistence type="inferred from homology"/>
<dbReference type="EMBL" id="JBHRSD010000010">
    <property type="protein sequence ID" value="MFC3031859.1"/>
    <property type="molecule type" value="Genomic_DNA"/>
</dbReference>
<reference evidence="10" key="1">
    <citation type="journal article" date="2019" name="Int. J. Syst. Evol. Microbiol.">
        <title>The Global Catalogue of Microorganisms (GCM) 10K type strain sequencing project: providing services to taxonomists for standard genome sequencing and annotation.</title>
        <authorList>
            <consortium name="The Broad Institute Genomics Platform"/>
            <consortium name="The Broad Institute Genome Sequencing Center for Infectious Disease"/>
            <person name="Wu L."/>
            <person name="Ma J."/>
        </authorList>
    </citation>
    <scope>NUCLEOTIDE SEQUENCE [LARGE SCALE GENOMIC DNA]</scope>
    <source>
        <strain evidence="10">KCTC 42730</strain>
    </source>
</reference>
<evidence type="ECO:0000256" key="1">
    <source>
        <dbReference type="ARBA" id="ARBA00004418"/>
    </source>
</evidence>
<sequence>MTQGYAKTYRPEALEQEAEQFIANQLIEDPNLRIEIRALPLELRNVEKSCEAPLELSTPSAPPFNRQVTVQLKCPDTINWTQYVHVRIEELVPMVIANKSLARGELITRDVLELVYKPKQFARASYFDNVEPLVGSRSKRTISEGIAIATSQICMVCKGDNVTIEANQATLSIKTTGIALEDGNLGELVSVKNARSGKTLRARVTGVESVEVNL</sequence>
<name>A0ABV7CGT3_9GAMM</name>
<dbReference type="NCBIfam" id="TIGR03170">
    <property type="entry name" value="flgA_cterm"/>
    <property type="match status" value="1"/>
</dbReference>
<protein>
    <recommendedName>
        <fullName evidence="3 7">Flagella basal body P-ring formation protein FlgA</fullName>
    </recommendedName>
</protein>
<dbReference type="SMART" id="SM00858">
    <property type="entry name" value="SAF"/>
    <property type="match status" value="1"/>
</dbReference>
<comment type="similarity">
    <text evidence="2 7">Belongs to the FlgA family.</text>
</comment>
<accession>A0ABV7CGT3</accession>
<evidence type="ECO:0000313" key="9">
    <source>
        <dbReference type="EMBL" id="MFC3031859.1"/>
    </source>
</evidence>
<comment type="function">
    <text evidence="6 7">Involved in the assembly process of the P-ring formation. It may associate with FlgF on the rod constituting a structure essential for the P-ring assembly or may act as a modulator protein for the P-ring assembly.</text>
</comment>
<dbReference type="Gene3D" id="2.30.30.760">
    <property type="match status" value="1"/>
</dbReference>
<dbReference type="PANTHER" id="PTHR36307:SF1">
    <property type="entry name" value="FLAGELLA BASAL BODY P-RING FORMATION PROTEIN FLGA"/>
    <property type="match status" value="1"/>
</dbReference>
<evidence type="ECO:0000256" key="2">
    <source>
        <dbReference type="ARBA" id="ARBA00010474"/>
    </source>
</evidence>
<dbReference type="InterPro" id="IPR017585">
    <property type="entry name" value="SAF_FlgA"/>
</dbReference>
<evidence type="ECO:0000313" key="10">
    <source>
        <dbReference type="Proteomes" id="UP001595453"/>
    </source>
</evidence>
<dbReference type="InterPro" id="IPR041231">
    <property type="entry name" value="FlgA_N"/>
</dbReference>
<dbReference type="RefSeq" id="WP_377121520.1">
    <property type="nucleotide sequence ID" value="NZ_JBHRSD010000010.1"/>
</dbReference>
<keyword evidence="9" id="KW-0966">Cell projection</keyword>
<feature type="domain" description="SAF" evidence="8">
    <location>
        <begin position="92"/>
        <end position="154"/>
    </location>
</feature>
<dbReference type="InterPro" id="IPR039246">
    <property type="entry name" value="Flagellar_FlgA"/>
</dbReference>
<organism evidence="9 10">
    <name type="scientific">Pseudoalteromonas fenneropenaei</name>
    <dbReference type="NCBI Taxonomy" id="1737459"/>
    <lineage>
        <taxon>Bacteria</taxon>
        <taxon>Pseudomonadati</taxon>
        <taxon>Pseudomonadota</taxon>
        <taxon>Gammaproteobacteria</taxon>
        <taxon>Alteromonadales</taxon>
        <taxon>Pseudoalteromonadaceae</taxon>
        <taxon>Pseudoalteromonas</taxon>
    </lineage>
</organism>
<comment type="caution">
    <text evidence="9">The sequence shown here is derived from an EMBL/GenBank/DDBJ whole genome shotgun (WGS) entry which is preliminary data.</text>
</comment>
<keyword evidence="7" id="KW-1005">Bacterial flagellum biogenesis</keyword>
<gene>
    <name evidence="9" type="primary">flgA</name>
    <name evidence="9" type="ORF">ACFOEE_04950</name>
</gene>
<dbReference type="Proteomes" id="UP001595453">
    <property type="component" value="Unassembled WGS sequence"/>
</dbReference>
<comment type="subcellular location">
    <subcellularLocation>
        <location evidence="1 7">Periplasm</location>
    </subcellularLocation>
</comment>
<dbReference type="PANTHER" id="PTHR36307">
    <property type="entry name" value="FLAGELLA BASAL BODY P-RING FORMATION PROTEIN FLGA"/>
    <property type="match status" value="1"/>
</dbReference>